<proteinExistence type="predicted"/>
<evidence type="ECO:0000256" key="1">
    <source>
        <dbReference type="ARBA" id="ARBA00023125"/>
    </source>
</evidence>
<feature type="region of interest" description="Disordered" evidence="3">
    <location>
        <begin position="174"/>
        <end position="193"/>
    </location>
</feature>
<dbReference type="PANTHER" id="PTHR43479">
    <property type="entry name" value="ACREF/ENVCD OPERON REPRESSOR-RELATED"/>
    <property type="match status" value="1"/>
</dbReference>
<sequence length="193" mass="22945">MKNLFSKAHNKRTRFTRMCIGEAVFDLMNKKEYEKIKISDIVKRAGVSRMTFYHYYETKEDALTDFFHEIVAGYVRDRVKHPDENGEFQSDESIVHALKYFDQYRGFIQKLVDAGLYQIVLNAMNDYMLKRVKPRYHISEYELYFYGGALLNVFMKWQENGKKESPEEIAAMIRGNLTQETHPKQRNIDKTDK</sequence>
<dbReference type="PROSITE" id="PS50977">
    <property type="entry name" value="HTH_TETR_2"/>
    <property type="match status" value="1"/>
</dbReference>
<dbReference type="Gene3D" id="1.10.357.10">
    <property type="entry name" value="Tetracycline Repressor, domain 2"/>
    <property type="match status" value="1"/>
</dbReference>
<dbReference type="GO" id="GO:0003677">
    <property type="term" value="F:DNA binding"/>
    <property type="evidence" value="ECO:0007669"/>
    <property type="project" value="UniProtKB-UniRule"/>
</dbReference>
<keyword evidence="6" id="KW-1185">Reference proteome</keyword>
<feature type="domain" description="HTH tetR-type" evidence="4">
    <location>
        <begin position="14"/>
        <end position="74"/>
    </location>
</feature>
<dbReference type="EMBL" id="BHGK01000001">
    <property type="protein sequence ID" value="GCA68214.1"/>
    <property type="molecule type" value="Genomic_DNA"/>
</dbReference>
<evidence type="ECO:0000259" key="4">
    <source>
        <dbReference type="PROSITE" id="PS50977"/>
    </source>
</evidence>
<protein>
    <submittedName>
        <fullName evidence="5">TetR family transcriptional regulator</fullName>
    </submittedName>
</protein>
<comment type="caution">
    <text evidence="5">The sequence shown here is derived from an EMBL/GenBank/DDBJ whole genome shotgun (WGS) entry which is preliminary data.</text>
</comment>
<evidence type="ECO:0000313" key="6">
    <source>
        <dbReference type="Proteomes" id="UP000265643"/>
    </source>
</evidence>
<dbReference type="InterPro" id="IPR009057">
    <property type="entry name" value="Homeodomain-like_sf"/>
</dbReference>
<evidence type="ECO:0000313" key="5">
    <source>
        <dbReference type="EMBL" id="GCA68214.1"/>
    </source>
</evidence>
<dbReference type="InterPro" id="IPR050624">
    <property type="entry name" value="HTH-type_Tx_Regulator"/>
</dbReference>
<dbReference type="InterPro" id="IPR001647">
    <property type="entry name" value="HTH_TetR"/>
</dbReference>
<evidence type="ECO:0000256" key="2">
    <source>
        <dbReference type="PROSITE-ProRule" id="PRU00335"/>
    </source>
</evidence>
<dbReference type="Pfam" id="PF00440">
    <property type="entry name" value="TetR_N"/>
    <property type="match status" value="1"/>
</dbReference>
<feature type="DNA-binding region" description="H-T-H motif" evidence="2">
    <location>
        <begin position="37"/>
        <end position="56"/>
    </location>
</feature>
<gene>
    <name evidence="5" type="ORF">KGMB01110_26500</name>
</gene>
<feature type="compositionally biased region" description="Basic and acidic residues" evidence="3">
    <location>
        <begin position="181"/>
        <end position="193"/>
    </location>
</feature>
<reference evidence="6" key="1">
    <citation type="submission" date="2018-09" db="EMBL/GenBank/DDBJ databases">
        <title>Draft Genome Sequence of Mediterraneibacter sp. KCTC 15684.</title>
        <authorList>
            <person name="Kim J.S."/>
            <person name="Han K.I."/>
            <person name="Suh M.K."/>
            <person name="Lee K.C."/>
            <person name="Eom M.K."/>
            <person name="Lee J.H."/>
            <person name="Park S.H."/>
            <person name="Kang S.W."/>
            <person name="Park J.E."/>
            <person name="Oh B.S."/>
            <person name="Yu S.Y."/>
            <person name="Choi S.H."/>
            <person name="Lee D.H."/>
            <person name="Yoon H."/>
            <person name="Kim B."/>
            <person name="Yang S.J."/>
            <person name="Lee J.S."/>
        </authorList>
    </citation>
    <scope>NUCLEOTIDE SEQUENCE [LARGE SCALE GENOMIC DNA]</scope>
    <source>
        <strain evidence="6">KCTC 15684</strain>
    </source>
</reference>
<accession>A0A391P2F0</accession>
<dbReference type="SUPFAM" id="SSF46689">
    <property type="entry name" value="Homeodomain-like"/>
    <property type="match status" value="1"/>
</dbReference>
<dbReference type="RefSeq" id="WP_119298859.1">
    <property type="nucleotide sequence ID" value="NZ_BHGK01000001.1"/>
</dbReference>
<keyword evidence="1 2" id="KW-0238">DNA-binding</keyword>
<evidence type="ECO:0000256" key="3">
    <source>
        <dbReference type="SAM" id="MobiDB-lite"/>
    </source>
</evidence>
<dbReference type="Pfam" id="PF14278">
    <property type="entry name" value="TetR_C_8"/>
    <property type="match status" value="1"/>
</dbReference>
<dbReference type="PANTHER" id="PTHR43479:SF11">
    <property type="entry name" value="ACREF_ENVCD OPERON REPRESSOR-RELATED"/>
    <property type="match status" value="1"/>
</dbReference>
<dbReference type="Proteomes" id="UP000265643">
    <property type="component" value="Unassembled WGS sequence"/>
</dbReference>
<name>A0A391P2F0_9FIRM</name>
<dbReference type="AlphaFoldDB" id="A0A391P2F0"/>
<dbReference type="InterPro" id="IPR039532">
    <property type="entry name" value="TetR_C_Firmicutes"/>
</dbReference>
<organism evidence="5 6">
    <name type="scientific">Mediterraneibacter butyricigenes</name>
    <dbReference type="NCBI Taxonomy" id="2316025"/>
    <lineage>
        <taxon>Bacteria</taxon>
        <taxon>Bacillati</taxon>
        <taxon>Bacillota</taxon>
        <taxon>Clostridia</taxon>
        <taxon>Lachnospirales</taxon>
        <taxon>Lachnospiraceae</taxon>
        <taxon>Mediterraneibacter</taxon>
    </lineage>
</organism>